<organism evidence="3 4">
    <name type="scientific">Aquimarina litoralis</name>
    <dbReference type="NCBI Taxonomy" id="584605"/>
    <lineage>
        <taxon>Bacteria</taxon>
        <taxon>Pseudomonadati</taxon>
        <taxon>Bacteroidota</taxon>
        <taxon>Flavobacteriia</taxon>
        <taxon>Flavobacteriales</taxon>
        <taxon>Flavobacteriaceae</taxon>
        <taxon>Aquimarina</taxon>
    </lineage>
</organism>
<evidence type="ECO:0000256" key="1">
    <source>
        <dbReference type="ARBA" id="ARBA00022729"/>
    </source>
</evidence>
<dbReference type="Pfam" id="PF14099">
    <property type="entry name" value="Polysacc_lyase"/>
    <property type="match status" value="1"/>
</dbReference>
<dbReference type="Proteomes" id="UP001501758">
    <property type="component" value="Unassembled WGS sequence"/>
</dbReference>
<reference evidence="4" key="1">
    <citation type="journal article" date="2019" name="Int. J. Syst. Evol. Microbiol.">
        <title>The Global Catalogue of Microorganisms (GCM) 10K type strain sequencing project: providing services to taxonomists for standard genome sequencing and annotation.</title>
        <authorList>
            <consortium name="The Broad Institute Genomics Platform"/>
            <consortium name="The Broad Institute Genome Sequencing Center for Infectious Disease"/>
            <person name="Wu L."/>
            <person name="Ma J."/>
        </authorList>
    </citation>
    <scope>NUCLEOTIDE SEQUENCE [LARGE SCALE GENOMIC DNA]</scope>
    <source>
        <strain evidence="4">JCM 15974</strain>
    </source>
</reference>
<feature type="domain" description="Secretion system C-terminal sorting" evidence="2">
    <location>
        <begin position="290"/>
        <end position="353"/>
    </location>
</feature>
<dbReference type="InterPro" id="IPR026444">
    <property type="entry name" value="Secre_tail"/>
</dbReference>
<proteinExistence type="predicted"/>
<name>A0ABP3TV07_9FLAO</name>
<dbReference type="Gene3D" id="2.60.120.200">
    <property type="match status" value="1"/>
</dbReference>
<accession>A0ABP3TV07</accession>
<dbReference type="NCBIfam" id="TIGR04183">
    <property type="entry name" value="Por_Secre_tail"/>
    <property type="match status" value="1"/>
</dbReference>
<sequence>MNAQDVITLLEADGPGDTYELIENTFGGTPYEVPDCDHTPRIDHVSEVFDDDLDKNVFKFDIHTDTDTDRCRINIDRQRNEIKTYDPSPDKLKAVKGESVVYNWKFKLDDDFLPTNRFTHIFQIKAKGGNDDSNPILTISPFKSSSSSAVRKLRVRYSQGDNPPSGPEYVTVREIDLEPFLGNWVDVSCEVYVNEDSTTISSEEEPGSIKLIIKDIVSGTELLNYQDNDIDMLREGGSVFLRPKWGIYRSLESLMPLRDETVYFADFSITEKDQSLLSNEEFDRNDFRFYPNPVLEKIFLQNIRSNVDVQIYNLQGKLVISEQKDQIDVSHLKTGVYFLKTSDSKNSSVYRIIKQ</sequence>
<comment type="caution">
    <text evidence="3">The sequence shown here is derived from an EMBL/GenBank/DDBJ whole genome shotgun (WGS) entry which is preliminary data.</text>
</comment>
<dbReference type="InterPro" id="IPR025975">
    <property type="entry name" value="Polysacc_lyase"/>
</dbReference>
<evidence type="ECO:0000313" key="3">
    <source>
        <dbReference type="EMBL" id="GAA0716262.1"/>
    </source>
</evidence>
<gene>
    <name evidence="3" type="ORF">GCM10009430_11780</name>
</gene>
<keyword evidence="4" id="KW-1185">Reference proteome</keyword>
<dbReference type="Pfam" id="PF18962">
    <property type="entry name" value="Por_Secre_tail"/>
    <property type="match status" value="1"/>
</dbReference>
<dbReference type="EMBL" id="BAAAGE010000001">
    <property type="protein sequence ID" value="GAA0716262.1"/>
    <property type="molecule type" value="Genomic_DNA"/>
</dbReference>
<protein>
    <recommendedName>
        <fullName evidence="2">Secretion system C-terminal sorting domain-containing protein</fullName>
    </recommendedName>
</protein>
<evidence type="ECO:0000259" key="2">
    <source>
        <dbReference type="Pfam" id="PF18962"/>
    </source>
</evidence>
<keyword evidence="1" id="KW-0732">Signal</keyword>
<evidence type="ECO:0000313" key="4">
    <source>
        <dbReference type="Proteomes" id="UP001501758"/>
    </source>
</evidence>